<organism evidence="9 10">
    <name type="scientific">Moritella yayanosii</name>
    <dbReference type="NCBI Taxonomy" id="69539"/>
    <lineage>
        <taxon>Bacteria</taxon>
        <taxon>Pseudomonadati</taxon>
        <taxon>Pseudomonadota</taxon>
        <taxon>Gammaproteobacteria</taxon>
        <taxon>Alteromonadales</taxon>
        <taxon>Moritellaceae</taxon>
        <taxon>Moritella</taxon>
    </lineage>
</organism>
<dbReference type="FunFam" id="3.30.390.30:FF:000001">
    <property type="entry name" value="Dihydrolipoyl dehydrogenase"/>
    <property type="match status" value="1"/>
</dbReference>
<keyword evidence="3" id="KW-0285">Flavoprotein</keyword>
<evidence type="ECO:0000313" key="10">
    <source>
        <dbReference type="Proteomes" id="UP000250163"/>
    </source>
</evidence>
<dbReference type="EC" id="1.8.1.4" evidence="9"/>
<dbReference type="GO" id="GO:0004148">
    <property type="term" value="F:dihydrolipoyl dehydrogenase (NADH) activity"/>
    <property type="evidence" value="ECO:0007669"/>
    <property type="project" value="UniProtKB-EC"/>
</dbReference>
<dbReference type="GO" id="GO:0050660">
    <property type="term" value="F:flavin adenine dinucleotide binding"/>
    <property type="evidence" value="ECO:0007669"/>
    <property type="project" value="TreeGrafter"/>
</dbReference>
<dbReference type="Pfam" id="PF07992">
    <property type="entry name" value="Pyr_redox_2"/>
    <property type="match status" value="1"/>
</dbReference>
<dbReference type="SUPFAM" id="SSF55424">
    <property type="entry name" value="FAD/NAD-linked reductases, dimerisation (C-terminal) domain"/>
    <property type="match status" value="1"/>
</dbReference>
<keyword evidence="6" id="KW-0520">NAD</keyword>
<proteinExistence type="inferred from homology"/>
<feature type="domain" description="Pyridine nucleotide-disulphide oxidoreductase dimerisation" evidence="7">
    <location>
        <begin position="229"/>
        <end position="329"/>
    </location>
</feature>
<feature type="domain" description="FAD/NAD(P)-binding" evidence="8">
    <location>
        <begin position="103"/>
        <end position="210"/>
    </location>
</feature>
<evidence type="ECO:0000256" key="6">
    <source>
        <dbReference type="ARBA" id="ARBA00023027"/>
    </source>
</evidence>
<name>A0A330LLH2_9GAMM</name>
<dbReference type="GO" id="GO:0006103">
    <property type="term" value="P:2-oxoglutarate metabolic process"/>
    <property type="evidence" value="ECO:0007669"/>
    <property type="project" value="TreeGrafter"/>
</dbReference>
<evidence type="ECO:0000313" key="9">
    <source>
        <dbReference type="EMBL" id="SQD77056.1"/>
    </source>
</evidence>
<evidence type="ECO:0000259" key="7">
    <source>
        <dbReference type="Pfam" id="PF02852"/>
    </source>
</evidence>
<dbReference type="InterPro" id="IPR016156">
    <property type="entry name" value="FAD/NAD-linked_Rdtase_dimer_sf"/>
</dbReference>
<dbReference type="InterPro" id="IPR036188">
    <property type="entry name" value="FAD/NAD-bd_sf"/>
</dbReference>
<dbReference type="RefSeq" id="WP_112712507.1">
    <property type="nucleotide sequence ID" value="NZ_LS483250.1"/>
</dbReference>
<dbReference type="Gene3D" id="3.30.390.30">
    <property type="match status" value="1"/>
</dbReference>
<accession>A0A330LLH2</accession>
<dbReference type="SUPFAM" id="SSF51905">
    <property type="entry name" value="FAD/NAD(P)-binding domain"/>
    <property type="match status" value="1"/>
</dbReference>
<evidence type="ECO:0000256" key="5">
    <source>
        <dbReference type="ARBA" id="ARBA00023002"/>
    </source>
</evidence>
<comment type="cofactor">
    <cofactor evidence="1">
        <name>FAD</name>
        <dbReference type="ChEBI" id="CHEBI:57692"/>
    </cofactor>
</comment>
<dbReference type="InterPro" id="IPR004099">
    <property type="entry name" value="Pyr_nucl-diS_OxRdtase_dimer"/>
</dbReference>
<keyword evidence="10" id="KW-1185">Reference proteome</keyword>
<dbReference type="Proteomes" id="UP000250163">
    <property type="component" value="Chromosome MORIYA"/>
</dbReference>
<reference evidence="10" key="1">
    <citation type="submission" date="2018-05" db="EMBL/GenBank/DDBJ databases">
        <authorList>
            <person name="Cea G.-C."/>
            <person name="William W."/>
        </authorList>
    </citation>
    <scope>NUCLEOTIDE SEQUENCE [LARGE SCALE GENOMIC DNA]</scope>
    <source>
        <strain evidence="10">DB21MT 5</strain>
    </source>
</reference>
<gene>
    <name evidence="9" type="ORF">MORIYA_0578</name>
</gene>
<dbReference type="KEGG" id="mya:MORIYA_0578"/>
<dbReference type="InterPro" id="IPR050151">
    <property type="entry name" value="Class-I_Pyr_Nuc-Dis_Oxidored"/>
</dbReference>
<dbReference type="EMBL" id="LS483250">
    <property type="protein sequence ID" value="SQD77056.1"/>
    <property type="molecule type" value="Genomic_DNA"/>
</dbReference>
<dbReference type="Pfam" id="PF02852">
    <property type="entry name" value="Pyr_redox_dim"/>
    <property type="match status" value="1"/>
</dbReference>
<evidence type="ECO:0000256" key="2">
    <source>
        <dbReference type="ARBA" id="ARBA00007532"/>
    </source>
</evidence>
<dbReference type="PANTHER" id="PTHR22912">
    <property type="entry name" value="DISULFIDE OXIDOREDUCTASE"/>
    <property type="match status" value="1"/>
</dbReference>
<comment type="similarity">
    <text evidence="2">Belongs to the class-I pyridine nucleotide-disulfide oxidoreductase family.</text>
</comment>
<dbReference type="OrthoDB" id="6396157at2"/>
<evidence type="ECO:0000259" key="8">
    <source>
        <dbReference type="Pfam" id="PF07992"/>
    </source>
</evidence>
<evidence type="ECO:0000256" key="4">
    <source>
        <dbReference type="ARBA" id="ARBA00022827"/>
    </source>
</evidence>
<evidence type="ECO:0000256" key="1">
    <source>
        <dbReference type="ARBA" id="ARBA00001974"/>
    </source>
</evidence>
<dbReference type="AlphaFoldDB" id="A0A330LLH2"/>
<dbReference type="Gene3D" id="3.50.50.60">
    <property type="entry name" value="FAD/NAD(P)-binding domain"/>
    <property type="match status" value="1"/>
</dbReference>
<protein>
    <submittedName>
        <fullName evidence="9">Dihydrolipoamide dehydrogenase</fullName>
        <ecNumber evidence="9">1.8.1.4</ecNumber>
    </submittedName>
</protein>
<dbReference type="PANTHER" id="PTHR22912:SF160">
    <property type="entry name" value="DIHYDROLIPOYL DEHYDROGENASE"/>
    <property type="match status" value="1"/>
</dbReference>
<keyword evidence="4" id="KW-0274">FAD</keyword>
<dbReference type="PRINTS" id="PR00411">
    <property type="entry name" value="PNDRDTASEI"/>
</dbReference>
<keyword evidence="5 9" id="KW-0560">Oxidoreductase</keyword>
<sequence length="346" mass="38258">MKANIQQQKVDTTIVRTHALLHMAKSIHSVRGASSQGIGYLAPSIDLSAVRHKLDQLESQYYVMRKGDLNSQGYVTNQDSLVKTDEKKHHNDLLSPATNKYIWHYNEAIALPFMPNKLAIIGAGINAIEIATIYQALGAAVDIFITGDDVFPELDKDINKTFQRYVKRLFKIKPQAEITAFNFSDDHVQLSVTSKGKALPDADYDAVFIASDDEDSQDDLLIQPFIATSFPTVTWLGWTEKQLASSALNYKVINIPWRSLGRANTDVNTNGLTKLIFNTDNHVLIGGGMIGNNADEIFGEVCLAIHNNFTADNIAHTVHAHPTLHESILLAAEVYLGTATDVLNKE</sequence>
<dbReference type="InterPro" id="IPR023753">
    <property type="entry name" value="FAD/NAD-binding_dom"/>
</dbReference>
<evidence type="ECO:0000256" key="3">
    <source>
        <dbReference type="ARBA" id="ARBA00022630"/>
    </source>
</evidence>